<reference evidence="1" key="1">
    <citation type="submission" date="2021-06" db="EMBL/GenBank/DDBJ databases">
        <authorList>
            <person name="Kallberg Y."/>
            <person name="Tangrot J."/>
            <person name="Rosling A."/>
        </authorList>
    </citation>
    <scope>NUCLEOTIDE SEQUENCE</scope>
    <source>
        <strain evidence="1">UK204</strain>
    </source>
</reference>
<comment type="caution">
    <text evidence="1">The sequence shown here is derived from an EMBL/GenBank/DDBJ whole genome shotgun (WGS) entry which is preliminary data.</text>
</comment>
<sequence>MTYILYLEPSKTSKFYKSIQNYFDQTLKLYGPNEAHQYPPHCSMTGFFILKDDIQRKLNQIIELIDHFLESHKHEISNGSIQLKDIICSPASLLISLQVCQPLHQLVQLISHLDSNIRPKRIDHISLAYCSNSFVECQQKLNNKDRMQSMLDMARELIEFDEVNDGNCGSWDIVFYENLKRSQKLNEQHIFRAIKRWRM</sequence>
<name>A0A9N8WSZ4_9GLOM</name>
<organism evidence="1 2">
    <name type="scientific">Funneliformis caledonium</name>
    <dbReference type="NCBI Taxonomy" id="1117310"/>
    <lineage>
        <taxon>Eukaryota</taxon>
        <taxon>Fungi</taxon>
        <taxon>Fungi incertae sedis</taxon>
        <taxon>Mucoromycota</taxon>
        <taxon>Glomeromycotina</taxon>
        <taxon>Glomeromycetes</taxon>
        <taxon>Glomerales</taxon>
        <taxon>Glomeraceae</taxon>
        <taxon>Funneliformis</taxon>
    </lineage>
</organism>
<evidence type="ECO:0000313" key="2">
    <source>
        <dbReference type="Proteomes" id="UP000789570"/>
    </source>
</evidence>
<proteinExistence type="predicted"/>
<gene>
    <name evidence="1" type="ORF">FCALED_LOCUS3287</name>
</gene>
<dbReference type="EMBL" id="CAJVPQ010000561">
    <property type="protein sequence ID" value="CAG8492495.1"/>
    <property type="molecule type" value="Genomic_DNA"/>
</dbReference>
<protein>
    <submittedName>
        <fullName evidence="1">1492_t:CDS:1</fullName>
    </submittedName>
</protein>
<dbReference type="Proteomes" id="UP000789570">
    <property type="component" value="Unassembled WGS sequence"/>
</dbReference>
<accession>A0A9N8WSZ4</accession>
<dbReference type="AlphaFoldDB" id="A0A9N8WSZ4"/>
<keyword evidence="2" id="KW-1185">Reference proteome</keyword>
<evidence type="ECO:0000313" key="1">
    <source>
        <dbReference type="EMBL" id="CAG8492495.1"/>
    </source>
</evidence>
<dbReference type="OrthoDB" id="2110229at2759"/>